<organism evidence="3 7">
    <name type="scientific">Didymodactylos carnosus</name>
    <dbReference type="NCBI Taxonomy" id="1234261"/>
    <lineage>
        <taxon>Eukaryota</taxon>
        <taxon>Metazoa</taxon>
        <taxon>Spiralia</taxon>
        <taxon>Gnathifera</taxon>
        <taxon>Rotifera</taxon>
        <taxon>Eurotatoria</taxon>
        <taxon>Bdelloidea</taxon>
        <taxon>Philodinida</taxon>
        <taxon>Philodinidae</taxon>
        <taxon>Didymodactylos</taxon>
    </lineage>
</organism>
<evidence type="ECO:0000313" key="4">
    <source>
        <dbReference type="EMBL" id="CAF1239493.1"/>
    </source>
</evidence>
<gene>
    <name evidence="3" type="ORF">GPM918_LOCUS3645</name>
    <name evidence="4" type="ORF">OVA965_LOCUS25756</name>
    <name evidence="5" type="ORF">SRO942_LOCUS3645</name>
    <name evidence="6" type="ORF">TMI583_LOCUS26485</name>
</gene>
<accession>A0A813SXZ2</accession>
<feature type="region of interest" description="Disordered" evidence="2">
    <location>
        <begin position="257"/>
        <end position="290"/>
    </location>
</feature>
<evidence type="ECO:0000313" key="6">
    <source>
        <dbReference type="EMBL" id="CAF4046907.1"/>
    </source>
</evidence>
<evidence type="ECO:0000313" key="3">
    <source>
        <dbReference type="EMBL" id="CAF0803494.1"/>
    </source>
</evidence>
<feature type="compositionally biased region" description="Basic and acidic residues" evidence="2">
    <location>
        <begin position="257"/>
        <end position="266"/>
    </location>
</feature>
<name>A0A813SXZ2_9BILA</name>
<keyword evidence="1" id="KW-0175">Coiled coil</keyword>
<dbReference type="EMBL" id="CAJOBC010000457">
    <property type="protein sequence ID" value="CAF3588743.1"/>
    <property type="molecule type" value="Genomic_DNA"/>
</dbReference>
<evidence type="ECO:0000256" key="1">
    <source>
        <dbReference type="SAM" id="Coils"/>
    </source>
</evidence>
<proteinExistence type="predicted"/>
<dbReference type="Proteomes" id="UP000663829">
    <property type="component" value="Unassembled WGS sequence"/>
</dbReference>
<dbReference type="EMBL" id="CAJNOK010016147">
    <property type="protein sequence ID" value="CAF1239493.1"/>
    <property type="molecule type" value="Genomic_DNA"/>
</dbReference>
<protein>
    <submittedName>
        <fullName evidence="3">Uncharacterized protein</fullName>
    </submittedName>
</protein>
<evidence type="ECO:0000313" key="5">
    <source>
        <dbReference type="EMBL" id="CAF3588743.1"/>
    </source>
</evidence>
<dbReference type="EMBL" id="CAJOBA010037693">
    <property type="protein sequence ID" value="CAF4046907.1"/>
    <property type="molecule type" value="Genomic_DNA"/>
</dbReference>
<evidence type="ECO:0000256" key="2">
    <source>
        <dbReference type="SAM" id="MobiDB-lite"/>
    </source>
</evidence>
<dbReference type="Proteomes" id="UP000677228">
    <property type="component" value="Unassembled WGS sequence"/>
</dbReference>
<dbReference type="Proteomes" id="UP000681722">
    <property type="component" value="Unassembled WGS sequence"/>
</dbReference>
<feature type="compositionally biased region" description="Basic residues" evidence="2">
    <location>
        <begin position="267"/>
        <end position="290"/>
    </location>
</feature>
<reference evidence="3" key="1">
    <citation type="submission" date="2021-02" db="EMBL/GenBank/DDBJ databases">
        <authorList>
            <person name="Nowell W R."/>
        </authorList>
    </citation>
    <scope>NUCLEOTIDE SEQUENCE</scope>
</reference>
<sequence length="290" mass="34558">MEEFGDCQSLIPTCKTNHDRPSDVNISFDPLLNNQFLSSTPINLSESDSMNNNTSNNGDETLLSEHNNVRSLNDSWLIIQRTSKRCFTENKTLRQNRQLLEEQHQTELAKMKQEYEQRLNEINAGEIKQNYEHLSNEYSKIREQLKLEMKECQQKQRDFDNLRKMREQNLLMTKQIIDNQHSKDVSSIRQTIERCNQQLHSLTELEQRGKASLLKYEQRVRDELERKDNLLKIHRQLKNYIESIRIQLLGLDKKLESVEQEEDRRKNPNRNKSHSRSPPRKIRKVRSMKV</sequence>
<dbReference type="AlphaFoldDB" id="A0A813SXZ2"/>
<feature type="coiled-coil region" evidence="1">
    <location>
        <begin position="90"/>
        <end position="162"/>
    </location>
</feature>
<keyword evidence="7" id="KW-1185">Reference proteome</keyword>
<comment type="caution">
    <text evidence="3">The sequence shown here is derived from an EMBL/GenBank/DDBJ whole genome shotgun (WGS) entry which is preliminary data.</text>
</comment>
<evidence type="ECO:0000313" key="7">
    <source>
        <dbReference type="Proteomes" id="UP000663829"/>
    </source>
</evidence>
<dbReference type="Proteomes" id="UP000682733">
    <property type="component" value="Unassembled WGS sequence"/>
</dbReference>
<dbReference type="EMBL" id="CAJNOQ010000457">
    <property type="protein sequence ID" value="CAF0803494.1"/>
    <property type="molecule type" value="Genomic_DNA"/>
</dbReference>